<dbReference type="GO" id="GO:0005886">
    <property type="term" value="C:plasma membrane"/>
    <property type="evidence" value="ECO:0007669"/>
    <property type="project" value="UniProtKB-SubCell"/>
</dbReference>
<keyword evidence="3" id="KW-0472">Membrane</keyword>
<protein>
    <submittedName>
        <fullName evidence="4">Thrombospondin, type I repeat containing protein</fullName>
    </submittedName>
</protein>
<organism evidence="4 5">
    <name type="scientific">Theileria orientalis</name>
    <dbReference type="NCBI Taxonomy" id="68886"/>
    <lineage>
        <taxon>Eukaryota</taxon>
        <taxon>Sar</taxon>
        <taxon>Alveolata</taxon>
        <taxon>Apicomplexa</taxon>
        <taxon>Aconoidasida</taxon>
        <taxon>Piroplasmida</taxon>
        <taxon>Theileriidae</taxon>
        <taxon>Theileria</taxon>
    </lineage>
</organism>
<dbReference type="InterPro" id="IPR036383">
    <property type="entry name" value="TSP1_rpt_sf"/>
</dbReference>
<sequence>MDGDVLTNEAEKLKLLSTSRGLKIPNIDEIGEDVSIRDYNLALIDVGNKFEAIYPIVQDIRSKKFMYEFYTRWNPFVFQNTNICKPFFVSEIEDYGFDSDTGSCKCPGVYLPCTLNQSINDKASWSKLIENPTVKKQPKTKPESLKIAISNLEHIDINGNLLEREENLTGDDSKDLVCKSSDVILCSVQDLESQTTEWSDWTGCSTKCGPGIQQRMRIHYDGKTYTLIKESKPCELEKCVYSSGDTPAICALKTIEDNDTFSVVNKCECPRVEDKMCTSEEARKSIDHWLPGFRRFCESEINANEESNILQEDLMDHKRDIMGSNIKIEFSDGFYFDCSENWGINEVDYLHIYCKSGSPILCKNMEEYQPIKFSALEKGRISGIPTYFIVIVWSFLMYGSYKVIRKCFNCTNQK</sequence>
<dbReference type="AlphaFoldDB" id="A0A976QQP7"/>
<feature type="transmembrane region" description="Helical" evidence="3">
    <location>
        <begin position="384"/>
        <end position="404"/>
    </location>
</feature>
<comment type="subcellular location">
    <subcellularLocation>
        <location evidence="1">Cell membrane</location>
    </subcellularLocation>
</comment>
<dbReference type="Pfam" id="PF00090">
    <property type="entry name" value="TSP_1"/>
    <property type="match status" value="1"/>
</dbReference>
<dbReference type="InterPro" id="IPR000884">
    <property type="entry name" value="TSP1_rpt"/>
</dbReference>
<gene>
    <name evidence="4" type="ORF">MACJ_000789</name>
</gene>
<keyword evidence="3" id="KW-0812">Transmembrane</keyword>
<dbReference type="Gene3D" id="2.20.100.10">
    <property type="entry name" value="Thrombospondin type-1 (TSP1) repeat"/>
    <property type="match status" value="1"/>
</dbReference>
<accession>A0A976QQP7</accession>
<keyword evidence="3" id="KW-1133">Transmembrane helix</keyword>
<dbReference type="EMBL" id="CP056065">
    <property type="protein sequence ID" value="UKJ88345.2"/>
    <property type="molecule type" value="Genomic_DNA"/>
</dbReference>
<evidence type="ECO:0000256" key="3">
    <source>
        <dbReference type="SAM" id="Phobius"/>
    </source>
</evidence>
<reference evidence="4" key="1">
    <citation type="submission" date="2022-07" db="EMBL/GenBank/DDBJ databases">
        <title>Evaluation of T. orientalis genome assembly methods using nanopore sequencing and analysis of variation between genomes.</title>
        <authorList>
            <person name="Yam J."/>
            <person name="Micallef M.L."/>
            <person name="Liu M."/>
            <person name="Djordjevic S.P."/>
            <person name="Bogema D.R."/>
            <person name="Jenkins C."/>
        </authorList>
    </citation>
    <scope>NUCLEOTIDE SEQUENCE</scope>
    <source>
        <strain evidence="4">Fish Creek</strain>
    </source>
</reference>
<evidence type="ECO:0000256" key="2">
    <source>
        <dbReference type="ARBA" id="ARBA00022475"/>
    </source>
</evidence>
<evidence type="ECO:0000256" key="1">
    <source>
        <dbReference type="ARBA" id="ARBA00004236"/>
    </source>
</evidence>
<name>A0A976QQP7_THEOR</name>
<dbReference type="OrthoDB" id="27537at2759"/>
<evidence type="ECO:0000313" key="4">
    <source>
        <dbReference type="EMBL" id="UKJ88345.2"/>
    </source>
</evidence>
<proteinExistence type="predicted"/>
<dbReference type="SMART" id="SM00209">
    <property type="entry name" value="TSP1"/>
    <property type="match status" value="1"/>
</dbReference>
<evidence type="ECO:0000313" key="5">
    <source>
        <dbReference type="Proteomes" id="UP000244803"/>
    </source>
</evidence>
<keyword evidence="2" id="KW-1003">Cell membrane</keyword>
<dbReference type="SUPFAM" id="SSF82895">
    <property type="entry name" value="TSP-1 type 1 repeat"/>
    <property type="match status" value="1"/>
</dbReference>
<dbReference type="Proteomes" id="UP000244803">
    <property type="component" value="Chromosome 1"/>
</dbReference>
<dbReference type="PROSITE" id="PS50092">
    <property type="entry name" value="TSP1"/>
    <property type="match status" value="1"/>
</dbReference>